<name>A0A164Z8M9_9CRUS</name>
<reference evidence="1 2" key="1">
    <citation type="submission" date="2016-03" db="EMBL/GenBank/DDBJ databases">
        <title>EvidentialGene: Evidence-directed Construction of Genes on Genomes.</title>
        <authorList>
            <person name="Gilbert D.G."/>
            <person name="Choi J.-H."/>
            <person name="Mockaitis K."/>
            <person name="Colbourne J."/>
            <person name="Pfrender M."/>
        </authorList>
    </citation>
    <scope>NUCLEOTIDE SEQUENCE [LARGE SCALE GENOMIC DNA]</scope>
    <source>
        <strain evidence="1 2">Xinb3</strain>
        <tissue evidence="1">Complete organism</tissue>
    </source>
</reference>
<evidence type="ECO:0000313" key="2">
    <source>
        <dbReference type="Proteomes" id="UP000076858"/>
    </source>
</evidence>
<accession>A0A164Z8M9</accession>
<organism evidence="1 2">
    <name type="scientific">Daphnia magna</name>
    <dbReference type="NCBI Taxonomy" id="35525"/>
    <lineage>
        <taxon>Eukaryota</taxon>
        <taxon>Metazoa</taxon>
        <taxon>Ecdysozoa</taxon>
        <taxon>Arthropoda</taxon>
        <taxon>Crustacea</taxon>
        <taxon>Branchiopoda</taxon>
        <taxon>Diplostraca</taxon>
        <taxon>Cladocera</taxon>
        <taxon>Anomopoda</taxon>
        <taxon>Daphniidae</taxon>
        <taxon>Daphnia</taxon>
    </lineage>
</organism>
<dbReference type="Proteomes" id="UP000076858">
    <property type="component" value="Unassembled WGS sequence"/>
</dbReference>
<dbReference type="EMBL" id="LRGB01000763">
    <property type="protein sequence ID" value="KZS16083.1"/>
    <property type="molecule type" value="Genomic_DNA"/>
</dbReference>
<sequence>MFNMFVIRCHVDIRTEGERSPDRVPNTQPVQQRIKRTGFVSRHASNVYIMMDRAITIDGNISKVFYIYKTPESESRMKVTNELELRCLI</sequence>
<comment type="caution">
    <text evidence="1">The sequence shown here is derived from an EMBL/GenBank/DDBJ whole genome shotgun (WGS) entry which is preliminary data.</text>
</comment>
<evidence type="ECO:0000313" key="1">
    <source>
        <dbReference type="EMBL" id="KZS16083.1"/>
    </source>
</evidence>
<gene>
    <name evidence="1" type="ORF">APZ42_018226</name>
</gene>
<proteinExistence type="predicted"/>
<dbReference type="AlphaFoldDB" id="A0A164Z8M9"/>
<protein>
    <submittedName>
        <fullName evidence="1">Uncharacterized protein</fullName>
    </submittedName>
</protein>
<keyword evidence="2" id="KW-1185">Reference proteome</keyword>